<dbReference type="EMBL" id="CAJOBA010004956">
    <property type="protein sequence ID" value="CAF3728765.1"/>
    <property type="molecule type" value="Genomic_DNA"/>
</dbReference>
<dbReference type="Proteomes" id="UP000682733">
    <property type="component" value="Unassembled WGS sequence"/>
</dbReference>
<keyword evidence="2 3" id="KW-0802">TPR repeat</keyword>
<dbReference type="EMBL" id="CAJOBC010009485">
    <property type="protein sequence ID" value="CAF3989082.1"/>
    <property type="molecule type" value="Genomic_DNA"/>
</dbReference>
<accession>A0A814YA56</accession>
<evidence type="ECO:0000313" key="7">
    <source>
        <dbReference type="EMBL" id="CAF3989082.1"/>
    </source>
</evidence>
<feature type="repeat" description="TPR" evidence="3">
    <location>
        <begin position="1363"/>
        <end position="1396"/>
    </location>
</feature>
<evidence type="ECO:0000256" key="2">
    <source>
        <dbReference type="ARBA" id="ARBA00022803"/>
    </source>
</evidence>
<keyword evidence="8" id="KW-1185">Reference proteome</keyword>
<evidence type="ECO:0000313" key="4">
    <source>
        <dbReference type="EMBL" id="CAF0955422.1"/>
    </source>
</evidence>
<feature type="repeat" description="TPR" evidence="3">
    <location>
        <begin position="64"/>
        <end position="97"/>
    </location>
</feature>
<feature type="repeat" description="TPR" evidence="3">
    <location>
        <begin position="1319"/>
        <end position="1352"/>
    </location>
</feature>
<evidence type="ECO:0000256" key="3">
    <source>
        <dbReference type="PROSITE-ProRule" id="PRU00339"/>
    </source>
</evidence>
<evidence type="ECO:0000256" key="1">
    <source>
        <dbReference type="ARBA" id="ARBA00022737"/>
    </source>
</evidence>
<dbReference type="Proteomes" id="UP000677228">
    <property type="component" value="Unassembled WGS sequence"/>
</dbReference>
<dbReference type="PROSITE" id="PS50005">
    <property type="entry name" value="TPR"/>
    <property type="match status" value="6"/>
</dbReference>
<dbReference type="InterPro" id="IPR011990">
    <property type="entry name" value="TPR-like_helical_dom_sf"/>
</dbReference>
<dbReference type="Gene3D" id="3.90.176.10">
    <property type="entry name" value="Toxin ADP-ribosyltransferase, Chain A, domain 1"/>
    <property type="match status" value="2"/>
</dbReference>
<feature type="repeat" description="TPR" evidence="3">
    <location>
        <begin position="602"/>
        <end position="635"/>
    </location>
</feature>
<comment type="caution">
    <text evidence="5">The sequence shown here is derived from an EMBL/GenBank/DDBJ whole genome shotgun (WGS) entry which is preliminary data.</text>
</comment>
<dbReference type="PANTHER" id="PTHR45641:SF19">
    <property type="entry name" value="NEPHROCYSTIN-3"/>
    <property type="match status" value="1"/>
</dbReference>
<dbReference type="PROSITE" id="PS51996">
    <property type="entry name" value="TR_MART"/>
    <property type="match status" value="2"/>
</dbReference>
<dbReference type="EMBL" id="CAJNOK010004951">
    <property type="protein sequence ID" value="CAF0955422.1"/>
    <property type="molecule type" value="Genomic_DNA"/>
</dbReference>
<dbReference type="Proteomes" id="UP000663829">
    <property type="component" value="Unassembled WGS sequence"/>
</dbReference>
<dbReference type="Pfam" id="PF13374">
    <property type="entry name" value="TPR_10"/>
    <property type="match status" value="2"/>
</dbReference>
<dbReference type="SMART" id="SM00028">
    <property type="entry name" value="TPR"/>
    <property type="match status" value="9"/>
</dbReference>
<protein>
    <recommendedName>
        <fullName evidence="9">NAD(P)(+)--arginine ADP-ribosyltransferase</fullName>
    </recommendedName>
</protein>
<dbReference type="Proteomes" id="UP000681722">
    <property type="component" value="Unassembled WGS sequence"/>
</dbReference>
<evidence type="ECO:0000313" key="6">
    <source>
        <dbReference type="EMBL" id="CAF3728765.1"/>
    </source>
</evidence>
<dbReference type="Gene3D" id="1.25.40.10">
    <property type="entry name" value="Tetratricopeptide repeat domain"/>
    <property type="match status" value="5"/>
</dbReference>
<evidence type="ECO:0000313" key="8">
    <source>
        <dbReference type="Proteomes" id="UP000663829"/>
    </source>
</evidence>
<dbReference type="Pfam" id="PF13181">
    <property type="entry name" value="TPR_8"/>
    <property type="match status" value="1"/>
</dbReference>
<gene>
    <name evidence="5" type="ORF">GPM918_LOCUS24937</name>
    <name evidence="4" type="ORF">OVA965_LOCUS12358</name>
    <name evidence="7" type="ORF">SRO942_LOCUS24941</name>
    <name evidence="6" type="ORF">TMI583_LOCUS12362</name>
</gene>
<name>A0A814YA56_9BILA</name>
<feature type="repeat" description="TPR" evidence="3">
    <location>
        <begin position="1233"/>
        <end position="1266"/>
    </location>
</feature>
<proteinExistence type="predicted"/>
<reference evidence="5" key="1">
    <citation type="submission" date="2021-02" db="EMBL/GenBank/DDBJ databases">
        <authorList>
            <person name="Nowell W R."/>
        </authorList>
    </citation>
    <scope>NUCLEOTIDE SEQUENCE</scope>
</reference>
<sequence>REYFDKAIEYFKSHNDNRLCGVSATENYTVTIRHSSSLSLSLSTILDTIELIAKSLIVEHSIPWKILNNIGVSCYRSGDYASAFNFYHEALSIAEQDQERFNLADRSAVYNNLAVIYFKQEEYLKALEGFDIAITNCFPSVLVPYCCMNDYIENKSKVLKMMQRKQKWTEKLGQTNDEHAVILQVQPTILSATMTNSKEETNNVLPIEMKVPPNIDSCSLLIISLFPTGILFPFVLKPQINIEEYTDVLLCLKQISKMDDKKIFFILSDICYENVLPLIHDQKQIVAIYLDKSHIDNENENELKKKYIKLRHVSDNLKLIFDKVFNDIHRTYTHSAIVHKSEISRRNYVKMLQLCTYRYRNDNKQLQAIDEFDKNYRSSQAIWWYTHTDYTFIRQLLNEAFCTRDINIVLHFQYFIVDLYKQLQDLSKLIIKPCVTVFRGQTMQKNELDELKNNAGEFMAINTFMSTTSSIEVARSCITADDMSADEPVLFEININEDTKTFADITDASYLKQDEREYLFSIGTIFRIELIQQLVDNIWYIKLTLTDDLSTLIKDLKNEFDPKHSMSLFTLGMVWTEVDECDRALYYYFILLKNCTSDNEKIIIYNNIALTYQRQDQPQQARKYFDEAIKLAKNRSSSFSLSSSSPDTEDSFDIINDITLKRPVVNTSTLSMSCHNLGCVMFEENNYEDARNNFDQALKLLSDTDYIQHADLLNNIGCVYYRQQNYKLAMAYFQEAHKTALKVQSRLSVMSDYLNNMSVTVRKLQGDYTTYIRYMAGLVKIIPERSRLSRDYQSLSSLLDVNQNFITVFCMTPNHKNIEMEKSLKQLFLVVISFNDPLKCLAYVNDNEGKSSLLLILSTQKAINMIPLIHEQTNILSIYVLCQSEQEQTGLVDKNYTKTQNKIFIDTTLLFEKLKEFTLEHNTEDSTLESSLSCFDLEEKHSPIRDLSRQSLEFVWFQIIFEILLKMPLREDAKTNMVQVCRRHYNGNKAENKNITEFELNYESKTPIGWYTAPSFVHKLTNKALGTQDADCLFTFHFIIKKLHNQLLELHTQRSQPITWPVYRGKVYRTAILHTMQNSKDGLVSMNNFLSTTIDRNIADVFNARDTLQRPGYEKIFFEFYIGKSVITKPYAFVKTVSVTPDENEILFSVGTVWHIKSIDQDEDKVWIIKLEASEIDDHHCVELTTYLKEQLGETTSLLTLGNFLTEIGEYDKAALYYDLLIQDLREDHEDRGTAFNNLGCLYYEQGAYPLAREYFDKAIEYFKRHNNNHLSTAISKANCDAAIRHSCFQQLLSSSSSTVQKTKELITKSLNANHSSIAVLFNNQGLLHYRNGDFDLALNCYRDALSIFEQNQEKSRHSVDVSVIYNNIGVAKFKQEKYQDAFDHFAKAIEVGIQYRPLTHSWIADYVYNQRVVSQLILTKHSESFLTGCECESKSDKH</sequence>
<keyword evidence="1" id="KW-0677">Repeat</keyword>
<dbReference type="PANTHER" id="PTHR45641">
    <property type="entry name" value="TETRATRICOPEPTIDE REPEAT PROTEIN (AFU_ORTHOLOGUE AFUA_6G03870)"/>
    <property type="match status" value="1"/>
</dbReference>
<dbReference type="SUPFAM" id="SSF48452">
    <property type="entry name" value="TPR-like"/>
    <property type="match status" value="3"/>
</dbReference>
<dbReference type="SUPFAM" id="SSF56399">
    <property type="entry name" value="ADP-ribosylation"/>
    <property type="match status" value="2"/>
</dbReference>
<dbReference type="Pfam" id="PF13424">
    <property type="entry name" value="TPR_12"/>
    <property type="match status" value="3"/>
</dbReference>
<dbReference type="InterPro" id="IPR019734">
    <property type="entry name" value="TPR_rpt"/>
</dbReference>
<dbReference type="EMBL" id="CAJNOQ010009481">
    <property type="protein sequence ID" value="CAF1226128.1"/>
    <property type="molecule type" value="Genomic_DNA"/>
</dbReference>
<feature type="non-terminal residue" evidence="5">
    <location>
        <position position="1"/>
    </location>
</feature>
<organism evidence="5 8">
    <name type="scientific">Didymodactylos carnosus</name>
    <dbReference type="NCBI Taxonomy" id="1234261"/>
    <lineage>
        <taxon>Eukaryota</taxon>
        <taxon>Metazoa</taxon>
        <taxon>Spiralia</taxon>
        <taxon>Gnathifera</taxon>
        <taxon>Rotifera</taxon>
        <taxon>Eurotatoria</taxon>
        <taxon>Bdelloidea</taxon>
        <taxon>Philodinida</taxon>
        <taxon>Philodinidae</taxon>
        <taxon>Didymodactylos</taxon>
    </lineage>
</organism>
<feature type="repeat" description="TPR" evidence="3">
    <location>
        <begin position="671"/>
        <end position="704"/>
    </location>
</feature>
<evidence type="ECO:0008006" key="9">
    <source>
        <dbReference type="Google" id="ProtNLM"/>
    </source>
</evidence>
<evidence type="ECO:0000313" key="5">
    <source>
        <dbReference type="EMBL" id="CAF1226128.1"/>
    </source>
</evidence>